<gene>
    <name evidence="2" type="ORF">B1B_10650</name>
</gene>
<dbReference type="PROSITE" id="PS50994">
    <property type="entry name" value="INTEGRASE"/>
    <property type="match status" value="1"/>
</dbReference>
<dbReference type="AlphaFoldDB" id="T1A6M5"/>
<dbReference type="GO" id="GO:0015074">
    <property type="term" value="P:DNA integration"/>
    <property type="evidence" value="ECO:0007669"/>
    <property type="project" value="InterPro"/>
</dbReference>
<comment type="caution">
    <text evidence="2">The sequence shown here is derived from an EMBL/GenBank/DDBJ whole genome shotgun (WGS) entry which is preliminary data.</text>
</comment>
<proteinExistence type="predicted"/>
<feature type="domain" description="Integrase catalytic" evidence="1">
    <location>
        <begin position="1"/>
        <end position="140"/>
    </location>
</feature>
<dbReference type="InterPro" id="IPR001584">
    <property type="entry name" value="Integrase_cat-core"/>
</dbReference>
<sequence>MILAGGEFSAATSDHAIETLGEALMVAKRWNLTVREVNTDRGAQFYANPRQGSDPGLGRFQEFLERQGIHHVVSRVNNPQTNGKAERLWLEYDKLRWRFATLAEWIEWKNDEVHGALWALETPREAFQRKLPPESLLGLHMRAIDQIPEAA</sequence>
<dbReference type="SUPFAM" id="SSF53098">
    <property type="entry name" value="Ribonuclease H-like"/>
    <property type="match status" value="1"/>
</dbReference>
<dbReference type="GO" id="GO:0003676">
    <property type="term" value="F:nucleic acid binding"/>
    <property type="evidence" value="ECO:0007669"/>
    <property type="project" value="InterPro"/>
</dbReference>
<evidence type="ECO:0000259" key="1">
    <source>
        <dbReference type="PROSITE" id="PS50994"/>
    </source>
</evidence>
<name>T1A6M5_9ZZZZ</name>
<accession>T1A6M5</accession>
<evidence type="ECO:0000313" key="2">
    <source>
        <dbReference type="EMBL" id="EQD52602.1"/>
    </source>
</evidence>
<organism evidence="2">
    <name type="scientific">mine drainage metagenome</name>
    <dbReference type="NCBI Taxonomy" id="410659"/>
    <lineage>
        <taxon>unclassified sequences</taxon>
        <taxon>metagenomes</taxon>
        <taxon>ecological metagenomes</taxon>
    </lineage>
</organism>
<dbReference type="Gene3D" id="3.30.420.10">
    <property type="entry name" value="Ribonuclease H-like superfamily/Ribonuclease H"/>
    <property type="match status" value="1"/>
</dbReference>
<protein>
    <submittedName>
        <fullName evidence="2">ISA0963-3 transposase</fullName>
    </submittedName>
</protein>
<dbReference type="InterPro" id="IPR036397">
    <property type="entry name" value="RNaseH_sf"/>
</dbReference>
<reference evidence="2" key="2">
    <citation type="journal article" date="2014" name="ISME J.">
        <title>Microbial stratification in low pH oxic and suboxic macroscopic growths along an acid mine drainage.</title>
        <authorList>
            <person name="Mendez-Garcia C."/>
            <person name="Mesa V."/>
            <person name="Sprenger R.R."/>
            <person name="Richter M."/>
            <person name="Diez M.S."/>
            <person name="Solano J."/>
            <person name="Bargiela R."/>
            <person name="Golyshina O.V."/>
            <person name="Manteca A."/>
            <person name="Ramos J.L."/>
            <person name="Gallego J.R."/>
            <person name="Llorente I."/>
            <person name="Martins Dos Santos V.A."/>
            <person name="Jensen O.N."/>
            <person name="Pelaez A.I."/>
            <person name="Sanchez J."/>
            <person name="Ferrer M."/>
        </authorList>
    </citation>
    <scope>NUCLEOTIDE SEQUENCE</scope>
</reference>
<dbReference type="EMBL" id="AUZY01006938">
    <property type="protein sequence ID" value="EQD52602.1"/>
    <property type="molecule type" value="Genomic_DNA"/>
</dbReference>
<reference evidence="2" key="1">
    <citation type="submission" date="2013-08" db="EMBL/GenBank/DDBJ databases">
        <authorList>
            <person name="Mendez C."/>
            <person name="Richter M."/>
            <person name="Ferrer M."/>
            <person name="Sanchez J."/>
        </authorList>
    </citation>
    <scope>NUCLEOTIDE SEQUENCE</scope>
</reference>
<dbReference type="InterPro" id="IPR012337">
    <property type="entry name" value="RNaseH-like_sf"/>
</dbReference>